<proteinExistence type="predicted"/>
<keyword evidence="1" id="KW-0812">Transmembrane</keyword>
<keyword evidence="1" id="KW-1133">Transmembrane helix</keyword>
<keyword evidence="1" id="KW-0472">Membrane</keyword>
<reference evidence="2" key="1">
    <citation type="journal article" date="2013" name="J. Plant Res.">
        <title>Effect of fungi and light on seed germination of three Opuntia species from semiarid lands of central Mexico.</title>
        <authorList>
            <person name="Delgado-Sanchez P."/>
            <person name="Jimenez-Bremont J.F."/>
            <person name="Guerrero-Gonzalez Mde L."/>
            <person name="Flores J."/>
        </authorList>
    </citation>
    <scope>NUCLEOTIDE SEQUENCE</scope>
    <source>
        <tissue evidence="2">Cladode</tissue>
    </source>
</reference>
<evidence type="ECO:0000313" key="2">
    <source>
        <dbReference type="EMBL" id="MBA4672243.1"/>
    </source>
</evidence>
<reference evidence="2" key="2">
    <citation type="submission" date="2020-07" db="EMBL/GenBank/DDBJ databases">
        <authorList>
            <person name="Vera ALvarez R."/>
            <person name="Arias-Moreno D.M."/>
            <person name="Jimenez-Jacinto V."/>
            <person name="Jimenez-Bremont J.F."/>
            <person name="Swaminathan K."/>
            <person name="Moose S.P."/>
            <person name="Guerrero-Gonzalez M.L."/>
            <person name="Marino-Ramirez L."/>
            <person name="Landsman D."/>
            <person name="Rodriguez-Kessler M."/>
            <person name="Delgado-Sanchez P."/>
        </authorList>
    </citation>
    <scope>NUCLEOTIDE SEQUENCE</scope>
    <source>
        <tissue evidence="2">Cladode</tissue>
    </source>
</reference>
<dbReference type="EMBL" id="GISG01254700">
    <property type="protein sequence ID" value="MBA4672243.1"/>
    <property type="molecule type" value="Transcribed_RNA"/>
</dbReference>
<sequence>MNTRNWSILPHYIEIHPFPQWKSWHQCQEVGSRLCNMFSVCTVVLVHYIIATNFSLFYHLHQMELMLPRFAHDPQCSAFGGTGMLDFTLVYNPGYLPIQSDILSSARFLCLPLVLALQAVNSP</sequence>
<organism evidence="2">
    <name type="scientific">Opuntia streptacantha</name>
    <name type="common">Prickly pear cactus</name>
    <name type="synonym">Opuntia cardona</name>
    <dbReference type="NCBI Taxonomy" id="393608"/>
    <lineage>
        <taxon>Eukaryota</taxon>
        <taxon>Viridiplantae</taxon>
        <taxon>Streptophyta</taxon>
        <taxon>Embryophyta</taxon>
        <taxon>Tracheophyta</taxon>
        <taxon>Spermatophyta</taxon>
        <taxon>Magnoliopsida</taxon>
        <taxon>eudicotyledons</taxon>
        <taxon>Gunneridae</taxon>
        <taxon>Pentapetalae</taxon>
        <taxon>Caryophyllales</taxon>
        <taxon>Cactineae</taxon>
        <taxon>Cactaceae</taxon>
        <taxon>Opuntioideae</taxon>
        <taxon>Opuntia</taxon>
    </lineage>
</organism>
<accession>A0A7C9EQH6</accession>
<name>A0A7C9EQH6_OPUST</name>
<protein>
    <submittedName>
        <fullName evidence="2">Uncharacterized protein</fullName>
    </submittedName>
</protein>
<feature type="transmembrane region" description="Helical" evidence="1">
    <location>
        <begin position="37"/>
        <end position="60"/>
    </location>
</feature>
<dbReference type="AlphaFoldDB" id="A0A7C9EQH6"/>
<evidence type="ECO:0000256" key="1">
    <source>
        <dbReference type="SAM" id="Phobius"/>
    </source>
</evidence>